<reference evidence="2 3" key="1">
    <citation type="submission" date="2018-11" db="EMBL/GenBank/DDBJ databases">
        <title>Genomic Encyclopedia of Type Strains, Phase IV (KMG-IV): sequencing the most valuable type-strain genomes for metagenomic binning, comparative biology and taxonomic classification.</title>
        <authorList>
            <person name="Goeker M."/>
        </authorList>
    </citation>
    <scope>NUCLEOTIDE SEQUENCE [LARGE SCALE GENOMIC DNA]</scope>
    <source>
        <strain evidence="2 3">DSM 22027</strain>
    </source>
</reference>
<comment type="caution">
    <text evidence="2">The sequence shown here is derived from an EMBL/GenBank/DDBJ whole genome shotgun (WGS) entry which is preliminary data.</text>
</comment>
<protein>
    <submittedName>
        <fullName evidence="2">Uncharacterized protein DUF4214</fullName>
    </submittedName>
</protein>
<dbReference type="InterPro" id="IPR011049">
    <property type="entry name" value="Serralysin-like_metalloprot_C"/>
</dbReference>
<dbReference type="InterPro" id="IPR025282">
    <property type="entry name" value="DUF4214"/>
</dbReference>
<dbReference type="InterPro" id="IPR018511">
    <property type="entry name" value="Hemolysin-typ_Ca-bd_CS"/>
</dbReference>
<dbReference type="PRINTS" id="PR00313">
    <property type="entry name" value="CABNDNGRPT"/>
</dbReference>
<organism evidence="2 3">
    <name type="scientific">Desulfosoma caldarium</name>
    <dbReference type="NCBI Taxonomy" id="610254"/>
    <lineage>
        <taxon>Bacteria</taxon>
        <taxon>Pseudomonadati</taxon>
        <taxon>Thermodesulfobacteriota</taxon>
        <taxon>Syntrophobacteria</taxon>
        <taxon>Syntrophobacterales</taxon>
        <taxon>Syntrophobacteraceae</taxon>
        <taxon>Desulfosoma</taxon>
    </lineage>
</organism>
<dbReference type="OrthoDB" id="6857423at2"/>
<name>A0A3N1VK23_9BACT</name>
<proteinExistence type="predicted"/>
<dbReference type="AlphaFoldDB" id="A0A3N1VK23"/>
<evidence type="ECO:0000259" key="1">
    <source>
        <dbReference type="Pfam" id="PF13946"/>
    </source>
</evidence>
<feature type="domain" description="DUF4214" evidence="1">
    <location>
        <begin position="79"/>
        <end position="110"/>
    </location>
</feature>
<evidence type="ECO:0000313" key="2">
    <source>
        <dbReference type="EMBL" id="ROR03164.1"/>
    </source>
</evidence>
<dbReference type="RefSeq" id="WP_123288956.1">
    <property type="nucleotide sequence ID" value="NZ_RJVA01000009.1"/>
</dbReference>
<evidence type="ECO:0000313" key="3">
    <source>
        <dbReference type="Proteomes" id="UP000276223"/>
    </source>
</evidence>
<gene>
    <name evidence="2" type="ORF">EDC27_0422</name>
</gene>
<dbReference type="GO" id="GO:0005509">
    <property type="term" value="F:calcium ion binding"/>
    <property type="evidence" value="ECO:0007669"/>
    <property type="project" value="InterPro"/>
</dbReference>
<dbReference type="Proteomes" id="UP000276223">
    <property type="component" value="Unassembled WGS sequence"/>
</dbReference>
<dbReference type="InterPro" id="IPR038255">
    <property type="entry name" value="PBS_linker_sf"/>
</dbReference>
<dbReference type="Pfam" id="PF00353">
    <property type="entry name" value="HemolysinCabind"/>
    <property type="match status" value="1"/>
</dbReference>
<dbReference type="EMBL" id="RJVA01000009">
    <property type="protein sequence ID" value="ROR03164.1"/>
    <property type="molecule type" value="Genomic_DNA"/>
</dbReference>
<dbReference type="SUPFAM" id="SSF51120">
    <property type="entry name" value="beta-Roll"/>
    <property type="match status" value="1"/>
</dbReference>
<feature type="domain" description="DUF4214" evidence="1">
    <location>
        <begin position="5"/>
        <end position="58"/>
    </location>
</feature>
<dbReference type="InterPro" id="IPR001343">
    <property type="entry name" value="Hemolysn_Ca-bd"/>
</dbReference>
<dbReference type="PROSITE" id="PS00330">
    <property type="entry name" value="HEMOLYSIN_CALCIUM"/>
    <property type="match status" value="3"/>
</dbReference>
<dbReference type="Gene3D" id="1.10.3130.20">
    <property type="entry name" value="Phycobilisome linker domain"/>
    <property type="match status" value="1"/>
</dbReference>
<keyword evidence="3" id="KW-1185">Reference proteome</keyword>
<dbReference type="Pfam" id="PF13946">
    <property type="entry name" value="DUF4214"/>
    <property type="match status" value="2"/>
</dbReference>
<accession>A0A3N1VK23</accession>
<dbReference type="Gene3D" id="2.160.20.160">
    <property type="match status" value="1"/>
</dbReference>
<dbReference type="Gene3D" id="2.150.10.10">
    <property type="entry name" value="Serralysin-like metalloprotease, C-terminal"/>
    <property type="match status" value="1"/>
</dbReference>
<sequence length="1033" mass="104954">MADALTNKQWIEAFYVAYFGRAGDPDGVAYWLGKVNSGELDLEGVAENFAQSAEATAQYAYFNIVYNLPGYPISDALYEGFVTQVYRNLLERDPDDDGLAYWVNELKTGNSSPGAFIGYIINAAQVDQDGDSADDWATIYNKAQAAEYFTDYLVENNIEWTQTLSSQVSAILDNVDKDSDLPAVEQQMDDVISESEGATTGETFVLTTGLDTFESVGNGVVKAVLSSNTGETTWGVADIISGATTGSKMDLTAVIGSGGTSTAGRSVDGIESYDIKFVDDNTSGGDTLTVNASTLTGAKYFTIVSATASSGDGQETPNDKIEFQQLTSDQVVTIKSTDSDLDVDLSYKDGEDTSSADTATVYLNGAKANTITVNGAFETVKVDGTGTSSVKELNASGDAMTTLEVTGSGATTLSAVKGFSDTASALAIDASAATGDVTIGTNLSTKFTSVKGGSGNDTLIATNTSGASITTGFKSEGFETILFKEDGVASSSLSHTINLTNSTDVTTVGLRGNAGASGAGDTVTFSNIADGSTILLQGNKQAGNQYIGSVTATVKGATPTAPAEALTVEINNQGKDVGVSGGNENKIYVGTVTADNVKNITIDAADGDVAQFTLAAKNLVSLTLQATEDLVLGTVGSRATGTLTTIDATGVAGKAEFQLAKDMEKDLDVTTGAGNDKVTLGDQSGSSATTITIDLGDGNDTFVTGAVSGGVTLNVDMGAGDDTVEVSDNSDINTDKGHSIDFGEGTDTLKFTGTSGSDLSTVEMTGLEKVILTGSGNLNVQAESFSGKEIEVSTFSTGLLTLTGTSGADTIDASKLTIVGSTGVGIEGDSGADTITGSSGDDSIDGGAGDDVIYGGAGADTLTGGSGADIFTYTAASDSNSGSGVDTIDFSASDGDKIAFDAASGGLFASAIFSSSGTNYVRVLKSASANSIQLIDVSQSLASASAIAGFFGSTGYNNATAFKNALNTVSDVGSGRLVANAWYIVFGKANNSSAIWVAKAKANASANALSSASIIMTISLTGGAPAANDIVIY</sequence>